<evidence type="ECO:0000313" key="1">
    <source>
        <dbReference type="EMBL" id="KAF5095811.1"/>
    </source>
</evidence>
<dbReference type="EMBL" id="QVQA01000109">
    <property type="protein sequence ID" value="KAF5095811.1"/>
    <property type="molecule type" value="Genomic_DNA"/>
</dbReference>
<keyword evidence="2" id="KW-1185">Reference proteome</keyword>
<organism evidence="1 2">
    <name type="scientific">Geotrichum galactomycetum</name>
    <dbReference type="NCBI Taxonomy" id="27317"/>
    <lineage>
        <taxon>Eukaryota</taxon>
        <taxon>Fungi</taxon>
        <taxon>Dikarya</taxon>
        <taxon>Ascomycota</taxon>
        <taxon>Saccharomycotina</taxon>
        <taxon>Dipodascomycetes</taxon>
        <taxon>Dipodascales</taxon>
        <taxon>Dipodascaceae</taxon>
        <taxon>Geotrichum</taxon>
    </lineage>
</organism>
<sequence length="251" mass="28007">MSALPESVLIKLTDTSPGVQEDLAVRTVLLSPSNSFKVQIGRASQLHQQLPDKQQRLARSDNALFQQRGISRIHGYFIFDNGSLWYEDGKSRNGTKVVGRGLVTHKIRLSSKEGIASKLVFAPNLSSSQSLTLSIEIVKIVYKKESKLLEKENQATSDLKPRRSDILYYQDEESNDESAYRRRSGPLSRSRKRLIDDDEEEEDDEEVKKPKKKQKKTDSKPSEAWSFTAGIFAGSLCTLATLVAIGASSST</sequence>
<protein>
    <submittedName>
        <fullName evidence="1">Uncharacterized protein</fullName>
    </submittedName>
</protein>
<evidence type="ECO:0000313" key="2">
    <source>
        <dbReference type="Proteomes" id="UP000744676"/>
    </source>
</evidence>
<name>A0ACB6V2G4_9ASCO</name>
<accession>A0ACB6V2G4</accession>
<reference evidence="1 2" key="1">
    <citation type="journal article" date="2020" name="Front. Microbiol.">
        <title>Phenotypic and Genetic Characterization of the Cheese Ripening Yeast Geotrichum candidum.</title>
        <authorList>
            <person name="Perkins V."/>
            <person name="Vignola S."/>
            <person name="Lessard M.H."/>
            <person name="Plante P.L."/>
            <person name="Corbeil J."/>
            <person name="Dugat-Bony E."/>
            <person name="Frenette M."/>
            <person name="Labrie S."/>
        </authorList>
    </citation>
    <scope>NUCLEOTIDE SEQUENCE [LARGE SCALE GENOMIC DNA]</scope>
    <source>
        <strain evidence="1 2">LMA-1147</strain>
    </source>
</reference>
<comment type="caution">
    <text evidence="1">The sequence shown here is derived from an EMBL/GenBank/DDBJ whole genome shotgun (WGS) entry which is preliminary data.</text>
</comment>
<gene>
    <name evidence="1" type="ORF">D0Z00_003000</name>
</gene>
<dbReference type="Proteomes" id="UP000744676">
    <property type="component" value="Unassembled WGS sequence"/>
</dbReference>
<proteinExistence type="predicted"/>